<dbReference type="InterPro" id="IPR045266">
    <property type="entry name" value="DOH_DOMON"/>
</dbReference>
<protein>
    <recommendedName>
        <fullName evidence="1">DOMON domain-containing protein</fullName>
    </recommendedName>
</protein>
<dbReference type="EMBL" id="OA884661">
    <property type="protein sequence ID" value="CAD7281104.1"/>
    <property type="molecule type" value="Genomic_DNA"/>
</dbReference>
<dbReference type="InterPro" id="IPR000945">
    <property type="entry name" value="DBH-like"/>
</dbReference>
<dbReference type="GO" id="GO:0005615">
    <property type="term" value="C:extracellular space"/>
    <property type="evidence" value="ECO:0007669"/>
    <property type="project" value="TreeGrafter"/>
</dbReference>
<feature type="domain" description="DOMON" evidence="1">
    <location>
        <begin position="58"/>
        <end position="176"/>
    </location>
</feature>
<dbReference type="GO" id="GO:0042420">
    <property type="term" value="P:dopamine catabolic process"/>
    <property type="evidence" value="ECO:0007669"/>
    <property type="project" value="TreeGrafter"/>
</dbReference>
<evidence type="ECO:0000313" key="2">
    <source>
        <dbReference type="EMBL" id="CAD7281104.1"/>
    </source>
</evidence>
<dbReference type="PANTHER" id="PTHR10157">
    <property type="entry name" value="DOPAMINE BETA HYDROXYLASE RELATED"/>
    <property type="match status" value="1"/>
</dbReference>
<dbReference type="PANTHER" id="PTHR10157:SF23">
    <property type="entry name" value="MOXD1 HOMOLOG 1"/>
    <property type="match status" value="1"/>
</dbReference>
<keyword evidence="3" id="KW-1185">Reference proteome</keyword>
<dbReference type="Pfam" id="PF03351">
    <property type="entry name" value="DOMON"/>
    <property type="match status" value="1"/>
</dbReference>
<dbReference type="GO" id="GO:0030667">
    <property type="term" value="C:secretory granule membrane"/>
    <property type="evidence" value="ECO:0007669"/>
    <property type="project" value="TreeGrafter"/>
</dbReference>
<dbReference type="GO" id="GO:0004500">
    <property type="term" value="F:dopamine beta-monooxygenase activity"/>
    <property type="evidence" value="ECO:0007669"/>
    <property type="project" value="InterPro"/>
</dbReference>
<dbReference type="GO" id="GO:0006589">
    <property type="term" value="P:octopamine biosynthetic process"/>
    <property type="evidence" value="ECO:0007669"/>
    <property type="project" value="TreeGrafter"/>
</dbReference>
<sequence length="209" mass="21918">MVVVLATSSSDGSKTMMAKPLFSFIIEPENMFKFVATFVALVACVSAAPSRQLLQLDDVLSIEYSMDENAVLTATLSGSTGGWVGAGANSNCTMAGADLVIGWVNDDGEAIVQDYHGQDEENGLPILDDSQDAVLIDGSGDESSTVITFSKAPNPEDSGDFLAELGSPVFLLFAHNTVDPVLGNELSGDDYHGASRGCVDLSNGKIIKF</sequence>
<dbReference type="Proteomes" id="UP000678499">
    <property type="component" value="Unassembled WGS sequence"/>
</dbReference>
<proteinExistence type="predicted"/>
<organism evidence="2">
    <name type="scientific">Notodromas monacha</name>
    <dbReference type="NCBI Taxonomy" id="399045"/>
    <lineage>
        <taxon>Eukaryota</taxon>
        <taxon>Metazoa</taxon>
        <taxon>Ecdysozoa</taxon>
        <taxon>Arthropoda</taxon>
        <taxon>Crustacea</taxon>
        <taxon>Oligostraca</taxon>
        <taxon>Ostracoda</taxon>
        <taxon>Podocopa</taxon>
        <taxon>Podocopida</taxon>
        <taxon>Cypridocopina</taxon>
        <taxon>Cypridoidea</taxon>
        <taxon>Cyprididae</taxon>
        <taxon>Notodromas</taxon>
    </lineage>
</organism>
<evidence type="ECO:0000259" key="1">
    <source>
        <dbReference type="PROSITE" id="PS50836"/>
    </source>
</evidence>
<reference evidence="2" key="1">
    <citation type="submission" date="2020-11" db="EMBL/GenBank/DDBJ databases">
        <authorList>
            <person name="Tran Van P."/>
        </authorList>
    </citation>
    <scope>NUCLEOTIDE SEQUENCE</scope>
</reference>
<dbReference type="SMART" id="SM00664">
    <property type="entry name" value="DoH"/>
    <property type="match status" value="1"/>
</dbReference>
<dbReference type="GO" id="GO:0042421">
    <property type="term" value="P:norepinephrine biosynthetic process"/>
    <property type="evidence" value="ECO:0007669"/>
    <property type="project" value="TreeGrafter"/>
</dbReference>
<dbReference type="PROSITE" id="PS50836">
    <property type="entry name" value="DOMON"/>
    <property type="match status" value="1"/>
</dbReference>
<accession>A0A7R9GHA2</accession>
<dbReference type="OrthoDB" id="8185119at2759"/>
<dbReference type="EMBL" id="CAJPEX010002624">
    <property type="protein sequence ID" value="CAG0921256.1"/>
    <property type="molecule type" value="Genomic_DNA"/>
</dbReference>
<name>A0A7R9GHA2_9CRUS</name>
<evidence type="ECO:0000313" key="3">
    <source>
        <dbReference type="Proteomes" id="UP000678499"/>
    </source>
</evidence>
<dbReference type="AlphaFoldDB" id="A0A7R9GHA2"/>
<dbReference type="InterPro" id="IPR005018">
    <property type="entry name" value="DOMON_domain"/>
</dbReference>
<dbReference type="CDD" id="cd09631">
    <property type="entry name" value="DOMON_DOH"/>
    <property type="match status" value="1"/>
</dbReference>
<gene>
    <name evidence="2" type="ORF">NMOB1V02_LOCUS8756</name>
</gene>